<evidence type="ECO:0000313" key="2">
    <source>
        <dbReference type="EMBL" id="OGH78886.1"/>
    </source>
</evidence>
<comment type="caution">
    <text evidence="2">The sequence shown here is derived from an EMBL/GenBank/DDBJ whole genome shotgun (WGS) entry which is preliminary data.</text>
</comment>
<feature type="compositionally biased region" description="Basic and acidic residues" evidence="1">
    <location>
        <begin position="103"/>
        <end position="115"/>
    </location>
</feature>
<name>A0A1F6N4G1_9BACT</name>
<evidence type="ECO:0000313" key="3">
    <source>
        <dbReference type="Proteomes" id="UP000177040"/>
    </source>
</evidence>
<protein>
    <submittedName>
        <fullName evidence="2">Uncharacterized protein</fullName>
    </submittedName>
</protein>
<accession>A0A1F6N4G1</accession>
<sequence>MRFVRLVVVRVEPGVVGALHRLDVDGHTGLHPVLVEVERQLPGELPAIALGLTQPVAEVIVELSHTPLLTVTVEGAAFLVLGDDPLCRLGVVDSAGAAQAGQDEEREKQTTHKSP</sequence>
<evidence type="ECO:0000256" key="1">
    <source>
        <dbReference type="SAM" id="MobiDB-lite"/>
    </source>
</evidence>
<proteinExistence type="predicted"/>
<feature type="region of interest" description="Disordered" evidence="1">
    <location>
        <begin position="96"/>
        <end position="115"/>
    </location>
</feature>
<dbReference type="EMBL" id="MFQH01000001">
    <property type="protein sequence ID" value="OGH78886.1"/>
    <property type="molecule type" value="Genomic_DNA"/>
</dbReference>
<dbReference type="AlphaFoldDB" id="A0A1F6N4G1"/>
<organism evidence="2 3">
    <name type="scientific">Candidatus Magasanikbacteria bacterium RIFCSPLOWO2_01_FULL_40_15</name>
    <dbReference type="NCBI Taxonomy" id="1798686"/>
    <lineage>
        <taxon>Bacteria</taxon>
        <taxon>Candidatus Magasanikiibacteriota</taxon>
    </lineage>
</organism>
<reference evidence="2 3" key="1">
    <citation type="journal article" date="2016" name="Nat. Commun.">
        <title>Thousands of microbial genomes shed light on interconnected biogeochemical processes in an aquifer system.</title>
        <authorList>
            <person name="Anantharaman K."/>
            <person name="Brown C.T."/>
            <person name="Hug L.A."/>
            <person name="Sharon I."/>
            <person name="Castelle C.J."/>
            <person name="Probst A.J."/>
            <person name="Thomas B.C."/>
            <person name="Singh A."/>
            <person name="Wilkins M.J."/>
            <person name="Karaoz U."/>
            <person name="Brodie E.L."/>
            <person name="Williams K.H."/>
            <person name="Hubbard S.S."/>
            <person name="Banfield J.F."/>
        </authorList>
    </citation>
    <scope>NUCLEOTIDE SEQUENCE [LARGE SCALE GENOMIC DNA]</scope>
</reference>
<gene>
    <name evidence="2" type="ORF">A2983_00980</name>
</gene>
<dbReference type="Proteomes" id="UP000177040">
    <property type="component" value="Unassembled WGS sequence"/>
</dbReference>